<dbReference type="AlphaFoldDB" id="A0A4Y7KGF2"/>
<proteinExistence type="predicted"/>
<dbReference type="Proteomes" id="UP000316621">
    <property type="component" value="Chromosome 7"/>
</dbReference>
<name>A0A4Y7KGF2_PAPSO</name>
<organism evidence="1 2">
    <name type="scientific">Papaver somniferum</name>
    <name type="common">Opium poppy</name>
    <dbReference type="NCBI Taxonomy" id="3469"/>
    <lineage>
        <taxon>Eukaryota</taxon>
        <taxon>Viridiplantae</taxon>
        <taxon>Streptophyta</taxon>
        <taxon>Embryophyta</taxon>
        <taxon>Tracheophyta</taxon>
        <taxon>Spermatophyta</taxon>
        <taxon>Magnoliopsida</taxon>
        <taxon>Ranunculales</taxon>
        <taxon>Papaveraceae</taxon>
        <taxon>Papaveroideae</taxon>
        <taxon>Papaver</taxon>
    </lineage>
</organism>
<feature type="non-terminal residue" evidence="1">
    <location>
        <position position="41"/>
    </location>
</feature>
<keyword evidence="2" id="KW-1185">Reference proteome</keyword>
<sequence>MELENLCFRLVDNSAQEALPATTVYNLVSISTFLRKMCCFP</sequence>
<evidence type="ECO:0000313" key="1">
    <source>
        <dbReference type="EMBL" id="RZC71927.1"/>
    </source>
</evidence>
<dbReference type="Gramene" id="RZC71927">
    <property type="protein sequence ID" value="RZC71927"/>
    <property type="gene ID" value="C5167_035246"/>
</dbReference>
<reference evidence="1 2" key="1">
    <citation type="journal article" date="2018" name="Science">
        <title>The opium poppy genome and morphinan production.</title>
        <authorList>
            <person name="Guo L."/>
            <person name="Winzer T."/>
            <person name="Yang X."/>
            <person name="Li Y."/>
            <person name="Ning Z."/>
            <person name="He Z."/>
            <person name="Teodor R."/>
            <person name="Lu Y."/>
            <person name="Bowser T.A."/>
            <person name="Graham I.A."/>
            <person name="Ye K."/>
        </authorList>
    </citation>
    <scope>NUCLEOTIDE SEQUENCE [LARGE SCALE GENOMIC DNA]</scope>
    <source>
        <strain evidence="2">cv. HN1</strain>
        <tissue evidence="1">Leaves</tissue>
    </source>
</reference>
<evidence type="ECO:0000313" key="2">
    <source>
        <dbReference type="Proteomes" id="UP000316621"/>
    </source>
</evidence>
<protein>
    <submittedName>
        <fullName evidence="1">Uncharacterized protein</fullName>
    </submittedName>
</protein>
<gene>
    <name evidence="1" type="ORF">C5167_035246</name>
</gene>
<dbReference type="EMBL" id="CM010721">
    <property type="protein sequence ID" value="RZC71927.1"/>
    <property type="molecule type" value="Genomic_DNA"/>
</dbReference>
<accession>A0A4Y7KGF2</accession>